<proteinExistence type="predicted"/>
<evidence type="ECO:0008006" key="4">
    <source>
        <dbReference type="Google" id="ProtNLM"/>
    </source>
</evidence>
<evidence type="ECO:0000256" key="1">
    <source>
        <dbReference type="SAM" id="Phobius"/>
    </source>
</evidence>
<dbReference type="OrthoDB" id="5667at2759"/>
<dbReference type="EMBL" id="QUQM01000001">
    <property type="protein sequence ID" value="KAA8650849.1"/>
    <property type="molecule type" value="Genomic_DNA"/>
</dbReference>
<reference evidence="2 3" key="1">
    <citation type="submission" date="2019-08" db="EMBL/GenBank/DDBJ databases">
        <title>The genome sequence of a newly discovered highly antifungal drug resistant Aspergillus species, Aspergillus tanneri NIH 1004.</title>
        <authorList>
            <person name="Mounaud S."/>
            <person name="Singh I."/>
            <person name="Joardar V."/>
            <person name="Pakala S."/>
            <person name="Pakala S."/>
            <person name="Venepally P."/>
            <person name="Chung J.K."/>
            <person name="Losada L."/>
            <person name="Nierman W.C."/>
        </authorList>
    </citation>
    <scope>NUCLEOTIDE SEQUENCE [LARGE SCALE GENOMIC DNA]</scope>
    <source>
        <strain evidence="2 3">NIH1004</strain>
    </source>
</reference>
<name>A0A5M9N1L5_9EURO</name>
<accession>A0A5M9N1L5</accession>
<evidence type="ECO:0000313" key="3">
    <source>
        <dbReference type="Proteomes" id="UP000324241"/>
    </source>
</evidence>
<dbReference type="SUPFAM" id="SSF103473">
    <property type="entry name" value="MFS general substrate transporter"/>
    <property type="match status" value="1"/>
</dbReference>
<sequence length="99" mass="11040">MAVLRRGPVLRAHFCCSFVPSVTSTRKCGVFQLYYKETMLKDQSSSALAWITALQIFLLFMFGPAVGKMIDVCGCRKTLPPFSIMAVFSVCMLSLCPEF</sequence>
<gene>
    <name evidence="2" type="ORF">ATNIH1004_003538</name>
</gene>
<dbReference type="GeneID" id="54326240"/>
<evidence type="ECO:0000313" key="2">
    <source>
        <dbReference type="EMBL" id="KAA8650849.1"/>
    </source>
</evidence>
<dbReference type="Gene3D" id="1.20.1250.20">
    <property type="entry name" value="MFS general substrate transporter like domains"/>
    <property type="match status" value="1"/>
</dbReference>
<dbReference type="AlphaFoldDB" id="A0A5M9N1L5"/>
<keyword evidence="1" id="KW-0472">Membrane</keyword>
<keyword evidence="1" id="KW-0812">Transmembrane</keyword>
<keyword evidence="1" id="KW-1133">Transmembrane helix</keyword>
<protein>
    <recommendedName>
        <fullName evidence="4">Major facilitator superfamily (MFS) profile domain-containing protein</fullName>
    </recommendedName>
</protein>
<organism evidence="2 3">
    <name type="scientific">Aspergillus tanneri</name>
    <dbReference type="NCBI Taxonomy" id="1220188"/>
    <lineage>
        <taxon>Eukaryota</taxon>
        <taxon>Fungi</taxon>
        <taxon>Dikarya</taxon>
        <taxon>Ascomycota</taxon>
        <taxon>Pezizomycotina</taxon>
        <taxon>Eurotiomycetes</taxon>
        <taxon>Eurotiomycetidae</taxon>
        <taxon>Eurotiales</taxon>
        <taxon>Aspergillaceae</taxon>
        <taxon>Aspergillus</taxon>
        <taxon>Aspergillus subgen. Circumdati</taxon>
    </lineage>
</organism>
<dbReference type="RefSeq" id="XP_033430210.1">
    <property type="nucleotide sequence ID" value="XM_033568215.1"/>
</dbReference>
<dbReference type="Proteomes" id="UP000324241">
    <property type="component" value="Unassembled WGS sequence"/>
</dbReference>
<comment type="caution">
    <text evidence="2">The sequence shown here is derived from an EMBL/GenBank/DDBJ whole genome shotgun (WGS) entry which is preliminary data.</text>
</comment>
<dbReference type="InterPro" id="IPR036259">
    <property type="entry name" value="MFS_trans_sf"/>
</dbReference>
<feature type="transmembrane region" description="Helical" evidence="1">
    <location>
        <begin position="47"/>
        <end position="66"/>
    </location>
</feature>